<dbReference type="AlphaFoldDB" id="A0A368KB81"/>
<dbReference type="GO" id="GO:0070012">
    <property type="term" value="F:oligopeptidase activity"/>
    <property type="evidence" value="ECO:0007669"/>
    <property type="project" value="TreeGrafter"/>
</dbReference>
<dbReference type="Proteomes" id="UP000252387">
    <property type="component" value="Unassembled WGS sequence"/>
</dbReference>
<keyword evidence="1" id="KW-0645">Protease</keyword>
<gene>
    <name evidence="6" type="ORF">DEO45_11900</name>
</gene>
<sequence length="712" mass="79312">MKSVWLMLALGVTLAGMNDTHARDTTPRSTPEAAPAGDDRFLWLEDIHGARALDWVKQQNAATAKQFVDNAEFARTRDSILEVLDSEARIPYVNRMGSYLYNFWRDKAHPRGIWRRTTLAEYRKTEPAWEALLDVDALNRVENKRWVFKGVECLKPAFERCLVSLSPDGGDAVAVREFSIPHKAFVKGGFELPVAKSQVGWIDENTLYVGTDFGPGSMTESSYPRIAKEWKRGTPLAAAVTVYEGKPTDLAVGASHDRTPGYERDFVSVAKDFFHSELYQRIGNQLRRVEMPTDANADAHREWLLVQTRSPWTIGGDHYPAGALLATKFDDFMAGKRRFVVLFAPDARTSLDSYAWTKDHLILNLMDDVKSRLEVLTPPQMATPDGNWKREAMPGAPAMSTIRVVDTDPDHSDEYWLDVTGFLAPSSLKHGVLGSTAAETIKQAPAFFDAAKFAVSQHFVQSKDGTRVPYFEIAPKGLKLDGNNRTLLYGYGGFEVSLQPQYSGSVGRAWLERGGVYVIANIRGGGEYGPQWHQAALKANRPRAYEDFAAVAQDLVRRGVTSAKHLGAEGGSNGGLLMGNMLTMYPQLFGAIACEVPLLDMKRYIHLSAGASWMAEYGNPDGTDWSFIRTFSPYQNVKRDGRYPPVLFYTATSDDRVGPVQARKMAARMQAQDHGNVWFYENLEGGHGAGADNQQSAHMHAMAYDFLWDQLK</sequence>
<dbReference type="PANTHER" id="PTHR42881">
    <property type="entry name" value="PROLYL ENDOPEPTIDASE"/>
    <property type="match status" value="1"/>
</dbReference>
<dbReference type="EMBL" id="QFWQ01000007">
    <property type="protein sequence ID" value="RCS29200.1"/>
    <property type="molecule type" value="Genomic_DNA"/>
</dbReference>
<dbReference type="PRINTS" id="PR00862">
    <property type="entry name" value="PROLIGOPTASE"/>
</dbReference>
<dbReference type="RefSeq" id="WP_114343915.1">
    <property type="nucleotide sequence ID" value="NZ_QFWQ01000007.1"/>
</dbReference>
<reference evidence="6 7" key="1">
    <citation type="submission" date="2018-05" db="EMBL/GenBank/DDBJ databases">
        <title>Draft genome sequence of Rhodanobacter denitrificans Yn1 isolated from gold copper mine.</title>
        <authorList>
            <person name="Yang N."/>
            <person name="Mazhar H.S."/>
            <person name="Rensing C."/>
        </authorList>
    </citation>
    <scope>NUCLEOTIDE SEQUENCE [LARGE SCALE GENOMIC DNA]</scope>
    <source>
        <strain evidence="6 7">Yn1</strain>
    </source>
</reference>
<organism evidence="6 7">
    <name type="scientific">Rhodanobacter denitrificans</name>
    <dbReference type="NCBI Taxonomy" id="666685"/>
    <lineage>
        <taxon>Bacteria</taxon>
        <taxon>Pseudomonadati</taxon>
        <taxon>Pseudomonadota</taxon>
        <taxon>Gammaproteobacteria</taxon>
        <taxon>Lysobacterales</taxon>
        <taxon>Rhodanobacteraceae</taxon>
        <taxon>Rhodanobacter</taxon>
    </lineage>
</organism>
<accession>A0A368KB81</accession>
<evidence type="ECO:0000313" key="6">
    <source>
        <dbReference type="EMBL" id="RCS29200.1"/>
    </source>
</evidence>
<proteinExistence type="predicted"/>
<dbReference type="InterPro" id="IPR023302">
    <property type="entry name" value="Pept_S9A_N"/>
</dbReference>
<evidence type="ECO:0000256" key="1">
    <source>
        <dbReference type="ARBA" id="ARBA00022670"/>
    </source>
</evidence>
<evidence type="ECO:0000256" key="2">
    <source>
        <dbReference type="ARBA" id="ARBA00022801"/>
    </source>
</evidence>
<dbReference type="Pfam" id="PF00326">
    <property type="entry name" value="Peptidase_S9"/>
    <property type="match status" value="1"/>
</dbReference>
<protein>
    <submittedName>
        <fullName evidence="6">S9 family peptidase</fullName>
    </submittedName>
</protein>
<evidence type="ECO:0000259" key="4">
    <source>
        <dbReference type="Pfam" id="PF00326"/>
    </source>
</evidence>
<dbReference type="GO" id="GO:0006508">
    <property type="term" value="P:proteolysis"/>
    <property type="evidence" value="ECO:0007669"/>
    <property type="project" value="UniProtKB-KW"/>
</dbReference>
<evidence type="ECO:0000256" key="3">
    <source>
        <dbReference type="ARBA" id="ARBA00022825"/>
    </source>
</evidence>
<comment type="caution">
    <text evidence="6">The sequence shown here is derived from an EMBL/GenBank/DDBJ whole genome shotgun (WGS) entry which is preliminary data.</text>
</comment>
<dbReference type="InterPro" id="IPR051167">
    <property type="entry name" value="Prolyl_oligopep/macrocyclase"/>
</dbReference>
<dbReference type="InterPro" id="IPR002470">
    <property type="entry name" value="Peptidase_S9A"/>
</dbReference>
<keyword evidence="2" id="KW-0378">Hydrolase</keyword>
<dbReference type="SUPFAM" id="SSF50993">
    <property type="entry name" value="Peptidase/esterase 'gauge' domain"/>
    <property type="match status" value="1"/>
</dbReference>
<dbReference type="Gene3D" id="3.40.50.1820">
    <property type="entry name" value="alpha/beta hydrolase"/>
    <property type="match status" value="1"/>
</dbReference>
<dbReference type="PANTHER" id="PTHR42881:SF13">
    <property type="entry name" value="PROLYL ENDOPEPTIDASE"/>
    <property type="match status" value="1"/>
</dbReference>
<dbReference type="Gene3D" id="2.130.10.120">
    <property type="entry name" value="Prolyl oligopeptidase, N-terminal domain"/>
    <property type="match status" value="1"/>
</dbReference>
<dbReference type="Pfam" id="PF02897">
    <property type="entry name" value="Peptidase_S9_N"/>
    <property type="match status" value="1"/>
</dbReference>
<evidence type="ECO:0000259" key="5">
    <source>
        <dbReference type="Pfam" id="PF02897"/>
    </source>
</evidence>
<dbReference type="OrthoDB" id="9801421at2"/>
<dbReference type="InterPro" id="IPR001375">
    <property type="entry name" value="Peptidase_S9_cat"/>
</dbReference>
<dbReference type="InterPro" id="IPR029058">
    <property type="entry name" value="AB_hydrolase_fold"/>
</dbReference>
<feature type="domain" description="Peptidase S9A N-terminal" evidence="5">
    <location>
        <begin position="38"/>
        <end position="427"/>
    </location>
</feature>
<name>A0A368KB81_9GAMM</name>
<evidence type="ECO:0000313" key="7">
    <source>
        <dbReference type="Proteomes" id="UP000252387"/>
    </source>
</evidence>
<dbReference type="GO" id="GO:0004252">
    <property type="term" value="F:serine-type endopeptidase activity"/>
    <property type="evidence" value="ECO:0007669"/>
    <property type="project" value="InterPro"/>
</dbReference>
<keyword evidence="3" id="KW-0720">Serine protease</keyword>
<dbReference type="GO" id="GO:0005829">
    <property type="term" value="C:cytosol"/>
    <property type="evidence" value="ECO:0007669"/>
    <property type="project" value="TreeGrafter"/>
</dbReference>
<feature type="domain" description="Peptidase S9 prolyl oligopeptidase catalytic" evidence="4">
    <location>
        <begin position="509"/>
        <end position="711"/>
    </location>
</feature>
<dbReference type="SUPFAM" id="SSF53474">
    <property type="entry name" value="alpha/beta-Hydrolases"/>
    <property type="match status" value="1"/>
</dbReference>
<keyword evidence="7" id="KW-1185">Reference proteome</keyword>